<dbReference type="Proteomes" id="UP000298030">
    <property type="component" value="Unassembled WGS sequence"/>
</dbReference>
<evidence type="ECO:0000313" key="2">
    <source>
        <dbReference type="Proteomes" id="UP000298030"/>
    </source>
</evidence>
<evidence type="ECO:0000313" key="1">
    <source>
        <dbReference type="EMBL" id="TEB24730.1"/>
    </source>
</evidence>
<dbReference type="EMBL" id="QPFP01000063">
    <property type="protein sequence ID" value="TEB24730.1"/>
    <property type="molecule type" value="Genomic_DNA"/>
</dbReference>
<dbReference type="OrthoDB" id="4179406at2759"/>
<reference evidence="1 2" key="1">
    <citation type="journal article" date="2019" name="Nat. Ecol. Evol.">
        <title>Megaphylogeny resolves global patterns of mushroom evolution.</title>
        <authorList>
            <person name="Varga T."/>
            <person name="Krizsan K."/>
            <person name="Foldi C."/>
            <person name="Dima B."/>
            <person name="Sanchez-Garcia M."/>
            <person name="Sanchez-Ramirez S."/>
            <person name="Szollosi G.J."/>
            <person name="Szarkandi J.G."/>
            <person name="Papp V."/>
            <person name="Albert L."/>
            <person name="Andreopoulos W."/>
            <person name="Angelini C."/>
            <person name="Antonin V."/>
            <person name="Barry K.W."/>
            <person name="Bougher N.L."/>
            <person name="Buchanan P."/>
            <person name="Buyck B."/>
            <person name="Bense V."/>
            <person name="Catcheside P."/>
            <person name="Chovatia M."/>
            <person name="Cooper J."/>
            <person name="Damon W."/>
            <person name="Desjardin D."/>
            <person name="Finy P."/>
            <person name="Geml J."/>
            <person name="Haridas S."/>
            <person name="Hughes K."/>
            <person name="Justo A."/>
            <person name="Karasinski D."/>
            <person name="Kautmanova I."/>
            <person name="Kiss B."/>
            <person name="Kocsube S."/>
            <person name="Kotiranta H."/>
            <person name="LaButti K.M."/>
            <person name="Lechner B.E."/>
            <person name="Liimatainen K."/>
            <person name="Lipzen A."/>
            <person name="Lukacs Z."/>
            <person name="Mihaltcheva S."/>
            <person name="Morgado L.N."/>
            <person name="Niskanen T."/>
            <person name="Noordeloos M.E."/>
            <person name="Ohm R.A."/>
            <person name="Ortiz-Santana B."/>
            <person name="Ovrebo C."/>
            <person name="Racz N."/>
            <person name="Riley R."/>
            <person name="Savchenko A."/>
            <person name="Shiryaev A."/>
            <person name="Soop K."/>
            <person name="Spirin V."/>
            <person name="Szebenyi C."/>
            <person name="Tomsovsky M."/>
            <person name="Tulloss R.E."/>
            <person name="Uehling J."/>
            <person name="Grigoriev I.V."/>
            <person name="Vagvolgyi C."/>
            <person name="Papp T."/>
            <person name="Martin F.M."/>
            <person name="Miettinen O."/>
            <person name="Hibbett D.S."/>
            <person name="Nagy L.G."/>
        </authorList>
    </citation>
    <scope>NUCLEOTIDE SEQUENCE [LARGE SCALE GENOMIC DNA]</scope>
    <source>
        <strain evidence="1 2">FP101781</strain>
    </source>
</reference>
<comment type="caution">
    <text evidence="1">The sequence shown here is derived from an EMBL/GenBank/DDBJ whole genome shotgun (WGS) entry which is preliminary data.</text>
</comment>
<sequence length="374" mass="41086">MVFIFLLFLLGIMLLFLLSAALTRALPTLSFALSPLCLIPGMSWTSACGRLSWGSSSSSGSPQNPAFSGAIWADYPALIEVQTTVFDQLLDEFAHGATTSSLGLEIKKAEMATTDLVALIRHSDLKSRETLAYTLGEFVASARMAGRALARLDAKMNGALDNVLAMNDYALRAIDEARSTESTMLSIARAFWGSGKPVAEVVKETFVTAMDVLGDNLERIVLEIETNSQILDTLEEKLATLQSIATREDVSIAANREELLSYLWTKLGGNRSDLRNYDRNLKMLRSLANYRKTAQARVAATLYVLQGVSEDMEDMRQRVAAPSLAGSRMKPEVHMKSIREGLDRLTEGRRRARILGEKAQREALGVLTPTISHH</sequence>
<keyword evidence="2" id="KW-1185">Reference proteome</keyword>
<protein>
    <submittedName>
        <fullName evidence="1">Uncharacterized protein</fullName>
    </submittedName>
</protein>
<dbReference type="STRING" id="71717.A0A4Y7SS83"/>
<accession>A0A4Y7SS83</accession>
<dbReference type="AlphaFoldDB" id="A0A4Y7SS83"/>
<gene>
    <name evidence="1" type="ORF">FA13DRAFT_1638267</name>
</gene>
<organism evidence="1 2">
    <name type="scientific">Coprinellus micaceus</name>
    <name type="common">Glistening ink-cap mushroom</name>
    <name type="synonym">Coprinus micaceus</name>
    <dbReference type="NCBI Taxonomy" id="71717"/>
    <lineage>
        <taxon>Eukaryota</taxon>
        <taxon>Fungi</taxon>
        <taxon>Dikarya</taxon>
        <taxon>Basidiomycota</taxon>
        <taxon>Agaricomycotina</taxon>
        <taxon>Agaricomycetes</taxon>
        <taxon>Agaricomycetidae</taxon>
        <taxon>Agaricales</taxon>
        <taxon>Agaricineae</taxon>
        <taxon>Psathyrellaceae</taxon>
        <taxon>Coprinellus</taxon>
    </lineage>
</organism>
<name>A0A4Y7SS83_COPMI</name>
<proteinExistence type="predicted"/>